<proteinExistence type="inferred from homology"/>
<evidence type="ECO:0000256" key="5">
    <source>
        <dbReference type="ARBA" id="ARBA00023004"/>
    </source>
</evidence>
<dbReference type="GO" id="GO:0003755">
    <property type="term" value="F:peptidyl-prolyl cis-trans isomerase activity"/>
    <property type="evidence" value="ECO:0007669"/>
    <property type="project" value="InterPro"/>
</dbReference>
<keyword evidence="2" id="KW-0349">Heme</keyword>
<dbReference type="EMBL" id="HBFQ01042366">
    <property type="protein sequence ID" value="CAD8855610.1"/>
    <property type="molecule type" value="Transcribed_RNA"/>
</dbReference>
<keyword evidence="4" id="KW-0256">Endoplasmic reticulum</keyword>
<dbReference type="InterPro" id="IPR050577">
    <property type="entry name" value="MAPR/NEUFC/NENF-like"/>
</dbReference>
<dbReference type="PANTHER" id="PTHR10281:SF72">
    <property type="entry name" value="NEUDESIN"/>
    <property type="match status" value="1"/>
</dbReference>
<dbReference type="GO" id="GO:0016020">
    <property type="term" value="C:membrane"/>
    <property type="evidence" value="ECO:0007669"/>
    <property type="project" value="TreeGrafter"/>
</dbReference>
<dbReference type="PANTHER" id="PTHR10281">
    <property type="entry name" value="MEMBRANE-ASSOCIATED PROGESTERONE RECEPTOR COMPONENT-RELATED"/>
    <property type="match status" value="1"/>
</dbReference>
<evidence type="ECO:0000259" key="7">
    <source>
        <dbReference type="SMART" id="SM01117"/>
    </source>
</evidence>
<dbReference type="SMART" id="SM01117">
    <property type="entry name" value="Cyt-b5"/>
    <property type="match status" value="1"/>
</dbReference>
<keyword evidence="3" id="KW-0479">Metal-binding</keyword>
<evidence type="ECO:0000256" key="2">
    <source>
        <dbReference type="ARBA" id="ARBA00022617"/>
    </source>
</evidence>
<keyword evidence="5" id="KW-0408">Iron</keyword>
<dbReference type="Gene3D" id="3.10.120.10">
    <property type="entry name" value="Cytochrome b5-like heme/steroid binding domain"/>
    <property type="match status" value="1"/>
</dbReference>
<dbReference type="SUPFAM" id="SSF54534">
    <property type="entry name" value="FKBP-like"/>
    <property type="match status" value="1"/>
</dbReference>
<feature type="domain" description="Cytochrome b5 heme-binding" evidence="7">
    <location>
        <begin position="188"/>
        <end position="283"/>
    </location>
</feature>
<accession>A0A7S1FBM9</accession>
<organism evidence="8">
    <name type="scientific">Noctiluca scintillans</name>
    <name type="common">Sea sparkle</name>
    <name type="synonym">Red tide dinoflagellate</name>
    <dbReference type="NCBI Taxonomy" id="2966"/>
    <lineage>
        <taxon>Eukaryota</taxon>
        <taxon>Sar</taxon>
        <taxon>Alveolata</taxon>
        <taxon>Dinophyceae</taxon>
        <taxon>Noctilucales</taxon>
        <taxon>Noctilucaceae</taxon>
        <taxon>Noctiluca</taxon>
    </lineage>
</organism>
<evidence type="ECO:0000256" key="4">
    <source>
        <dbReference type="ARBA" id="ARBA00022824"/>
    </source>
</evidence>
<evidence type="ECO:0000256" key="3">
    <source>
        <dbReference type="ARBA" id="ARBA00022723"/>
    </source>
</evidence>
<dbReference type="InterPro" id="IPR036400">
    <property type="entry name" value="Cyt_B5-like_heme/steroid_sf"/>
</dbReference>
<name>A0A7S1FBM9_NOCSC</name>
<comment type="similarity">
    <text evidence="6">Belongs to the cytochrome b5 family. MAPR subfamily.</text>
</comment>
<dbReference type="GO" id="GO:0005783">
    <property type="term" value="C:endoplasmic reticulum"/>
    <property type="evidence" value="ECO:0007669"/>
    <property type="project" value="UniProtKB-SubCell"/>
</dbReference>
<dbReference type="AlphaFoldDB" id="A0A7S1FBM9"/>
<comment type="subcellular location">
    <subcellularLocation>
        <location evidence="1">Endoplasmic reticulum</location>
    </subcellularLocation>
</comment>
<dbReference type="InterPro" id="IPR046357">
    <property type="entry name" value="PPIase_dom_sf"/>
</dbReference>
<reference evidence="8" key="1">
    <citation type="submission" date="2021-01" db="EMBL/GenBank/DDBJ databases">
        <authorList>
            <person name="Corre E."/>
            <person name="Pelletier E."/>
            <person name="Niang G."/>
            <person name="Scheremetjew M."/>
            <person name="Finn R."/>
            <person name="Kale V."/>
            <person name="Holt S."/>
            <person name="Cochrane G."/>
            <person name="Meng A."/>
            <person name="Brown T."/>
            <person name="Cohen L."/>
        </authorList>
    </citation>
    <scope>NUCLEOTIDE SEQUENCE</scope>
</reference>
<dbReference type="InterPro" id="IPR001199">
    <property type="entry name" value="Cyt_B5-like_heme/steroid-bd"/>
</dbReference>
<evidence type="ECO:0000313" key="8">
    <source>
        <dbReference type="EMBL" id="CAD8855610.1"/>
    </source>
</evidence>
<protein>
    <recommendedName>
        <fullName evidence="7">Cytochrome b5 heme-binding domain-containing protein</fullName>
    </recommendedName>
</protein>
<dbReference type="GO" id="GO:0046872">
    <property type="term" value="F:metal ion binding"/>
    <property type="evidence" value="ECO:0007669"/>
    <property type="project" value="UniProtKB-KW"/>
</dbReference>
<dbReference type="Gene3D" id="3.10.50.40">
    <property type="match status" value="1"/>
</dbReference>
<evidence type="ECO:0000256" key="1">
    <source>
        <dbReference type="ARBA" id="ARBA00004240"/>
    </source>
</evidence>
<dbReference type="Pfam" id="PF00173">
    <property type="entry name" value="Cyt-b5"/>
    <property type="match status" value="1"/>
</dbReference>
<sequence length="287" mass="31058">MQVRCPRLRHLVNHMCIPKPATGNERVVVGGDTVSLLVQAFYDGTKASLFKDDRTTLVCGKGGGLLQPALDDIVLGMRLLECRDFVLEVGNSSHPAGPRDESLVIDVSTNRMSVALGSTVRISYGGEARLAKVVKLDEHEGSATCDLNDPLSGKTLRVSVRLLAFDAALIEQEPQQFPEPVNVPERSFNLGELSCFNGRRNSSVFLSVRGYVYDVTSGAQFYGPGGPYGHMAGSDATVALAKFSLDPLLLNQPWLHLNEAELGTLANFVRTLLGKYPCVGKLVDELV</sequence>
<dbReference type="SUPFAM" id="SSF55856">
    <property type="entry name" value="Cytochrome b5-like heme/steroid binding domain"/>
    <property type="match status" value="1"/>
</dbReference>
<gene>
    <name evidence="8" type="ORF">NSCI0253_LOCUS29962</name>
</gene>
<evidence type="ECO:0000256" key="6">
    <source>
        <dbReference type="ARBA" id="ARBA00038357"/>
    </source>
</evidence>